<dbReference type="AlphaFoldDB" id="A0A075FRL0"/>
<keyword evidence="1" id="KW-0812">Transmembrane</keyword>
<accession>A0A075FRL0</accession>
<proteinExistence type="predicted"/>
<name>A0A075FRL0_9ARCH</name>
<feature type="transmembrane region" description="Helical" evidence="1">
    <location>
        <begin position="133"/>
        <end position="150"/>
    </location>
</feature>
<keyword evidence="1" id="KW-0472">Membrane</keyword>
<protein>
    <submittedName>
        <fullName evidence="2">Uncharacterized protein</fullName>
    </submittedName>
</protein>
<reference evidence="2" key="1">
    <citation type="journal article" date="2014" name="Genome Biol. Evol.">
        <title>Pangenome evidence for extensive interdomain horizontal transfer affecting lineage core and shell genes in uncultured planktonic thaumarchaeota and euryarchaeota.</title>
        <authorList>
            <person name="Deschamps P."/>
            <person name="Zivanovic Y."/>
            <person name="Moreira D."/>
            <person name="Rodriguez-Valera F."/>
            <person name="Lopez-Garcia P."/>
        </authorList>
    </citation>
    <scope>NUCLEOTIDE SEQUENCE</scope>
</reference>
<feature type="transmembrane region" description="Helical" evidence="1">
    <location>
        <begin position="100"/>
        <end position="121"/>
    </location>
</feature>
<evidence type="ECO:0000256" key="1">
    <source>
        <dbReference type="SAM" id="Phobius"/>
    </source>
</evidence>
<dbReference type="EMBL" id="KF900419">
    <property type="protein sequence ID" value="AIE94315.1"/>
    <property type="molecule type" value="Genomic_DNA"/>
</dbReference>
<keyword evidence="1" id="KW-1133">Transmembrane helix</keyword>
<sequence>MTSCSGCGIVLGFKKYKFQKLYRVPGKYCKNCMSLVGKDWDDHGKITLPKRPCDLCQTEFYFLKTAWQGQKQKYFCGVCHKVAISGVLPEKSRKEMTNKFPIPMLIIGCLGGVLMVLGMVFTLMGGGEAGPNLVNILFGAFTTAAGFLLVRRTINNRRLMLGNV</sequence>
<evidence type="ECO:0000313" key="2">
    <source>
        <dbReference type="EMBL" id="AIE94315.1"/>
    </source>
</evidence>
<organism evidence="2">
    <name type="scientific">uncultured marine thaumarchaeote AD1000_44_E12</name>
    <dbReference type="NCBI Taxonomy" id="1455918"/>
    <lineage>
        <taxon>Archaea</taxon>
        <taxon>Nitrososphaerota</taxon>
        <taxon>environmental samples</taxon>
    </lineage>
</organism>